<keyword evidence="1" id="KW-0812">Transmembrane</keyword>
<name>A0A2P8VGY9_9ENTR</name>
<organism evidence="2 3">
    <name type="scientific">Siccibacter turicensis</name>
    <dbReference type="NCBI Taxonomy" id="357233"/>
    <lineage>
        <taxon>Bacteria</taxon>
        <taxon>Pseudomonadati</taxon>
        <taxon>Pseudomonadota</taxon>
        <taxon>Gammaproteobacteria</taxon>
        <taxon>Enterobacterales</taxon>
        <taxon>Enterobacteriaceae</taxon>
        <taxon>Siccibacter</taxon>
    </lineage>
</organism>
<evidence type="ECO:0000313" key="2">
    <source>
        <dbReference type="EMBL" id="PSN06825.1"/>
    </source>
</evidence>
<keyword evidence="1" id="KW-0472">Membrane</keyword>
<sequence>MLGQVRMSRNAMRPSGASRRCRLAEWGLTTRQRWGAEGATEMSLTSKREEQEWMGHLLHLATTRKQVKTKYVVHGPAFFILVMAPPFISLTLIHDEAFGKKSHLVT</sequence>
<keyword evidence="3" id="KW-1185">Reference proteome</keyword>
<evidence type="ECO:0000313" key="3">
    <source>
        <dbReference type="Proteomes" id="UP000240212"/>
    </source>
</evidence>
<dbReference type="AlphaFoldDB" id="A0A2P8VGY9"/>
<proteinExistence type="predicted"/>
<comment type="caution">
    <text evidence="2">The sequence shown here is derived from an EMBL/GenBank/DDBJ whole genome shotgun (WGS) entry which is preliminary data.</text>
</comment>
<dbReference type="EMBL" id="PYEP01000006">
    <property type="protein sequence ID" value="PSN06825.1"/>
    <property type="molecule type" value="Genomic_DNA"/>
</dbReference>
<feature type="transmembrane region" description="Helical" evidence="1">
    <location>
        <begin position="71"/>
        <end position="93"/>
    </location>
</feature>
<protein>
    <submittedName>
        <fullName evidence="2">Uncharacterized protein</fullName>
    </submittedName>
</protein>
<keyword evidence="1" id="KW-1133">Transmembrane helix</keyword>
<evidence type="ECO:0000256" key="1">
    <source>
        <dbReference type="SAM" id="Phobius"/>
    </source>
</evidence>
<reference evidence="2 3" key="1">
    <citation type="submission" date="2018-03" db="EMBL/GenBank/DDBJ databases">
        <title>Draft genome sequence of the first documented clinical Siccibacter turicensis isolate in Austria.</title>
        <authorList>
            <person name="Lepuschitz S."/>
            <person name="Pekard-Amenitsch S."/>
            <person name="Haunold R."/>
            <person name="Schill S."/>
            <person name="Mach R."/>
            <person name="Allerberger F."/>
            <person name="Ruppitsch W."/>
            <person name="Forsythe S.J."/>
        </authorList>
    </citation>
    <scope>NUCLEOTIDE SEQUENCE [LARGE SCALE GENOMIC DNA]</scope>
    <source>
        <strain evidence="2 3">6100069499-17</strain>
    </source>
</reference>
<gene>
    <name evidence="2" type="ORF">C7G83_14575</name>
</gene>
<dbReference type="Proteomes" id="UP000240212">
    <property type="component" value="Unassembled WGS sequence"/>
</dbReference>
<accession>A0A2P8VGY9</accession>